<evidence type="ECO:0000256" key="9">
    <source>
        <dbReference type="ARBA" id="ARBA00023157"/>
    </source>
</evidence>
<evidence type="ECO:0000256" key="1">
    <source>
        <dbReference type="ARBA" id="ARBA00001922"/>
    </source>
</evidence>
<name>A0A5A8F8U5_9BACT</name>
<dbReference type="Pfam" id="PF00317">
    <property type="entry name" value="Ribonuc_red_lgN"/>
    <property type="match status" value="1"/>
</dbReference>
<comment type="similarity">
    <text evidence="2 13">Belongs to the ribonucleoside diphosphate reductase class-2 family.</text>
</comment>
<dbReference type="SUPFAM" id="SSF51998">
    <property type="entry name" value="PFL-like glycyl radical enzymes"/>
    <property type="match status" value="1"/>
</dbReference>
<dbReference type="NCBIfam" id="TIGR02504">
    <property type="entry name" value="NrdJ_Z"/>
    <property type="match status" value="1"/>
</dbReference>
<dbReference type="NCBIfam" id="NF006417">
    <property type="entry name" value="PRK08665.1"/>
    <property type="match status" value="1"/>
</dbReference>
<dbReference type="Gene3D" id="3.20.70.20">
    <property type="match status" value="1"/>
</dbReference>
<dbReference type="OrthoDB" id="9762933at2"/>
<dbReference type="PANTHER" id="PTHR43371">
    <property type="entry name" value="VITAMIN B12-DEPENDENT RIBONUCLEOTIDE REDUCTASE"/>
    <property type="match status" value="1"/>
</dbReference>
<feature type="domain" description="TSCPD" evidence="16">
    <location>
        <begin position="598"/>
        <end position="703"/>
    </location>
</feature>
<dbReference type="InterPro" id="IPR000788">
    <property type="entry name" value="RNR_lg_C"/>
</dbReference>
<feature type="domain" description="Ribonucleotide reductase large subunit N-terminal" evidence="14">
    <location>
        <begin position="15"/>
        <end position="95"/>
    </location>
</feature>
<keyword evidence="18" id="KW-1185">Reference proteome</keyword>
<dbReference type="InterPro" id="IPR008926">
    <property type="entry name" value="RNR_R1-su_N"/>
</dbReference>
<evidence type="ECO:0000256" key="6">
    <source>
        <dbReference type="ARBA" id="ARBA00022840"/>
    </source>
</evidence>
<dbReference type="GO" id="GO:0005524">
    <property type="term" value="F:ATP binding"/>
    <property type="evidence" value="ECO:0007669"/>
    <property type="project" value="UniProtKB-KW"/>
</dbReference>
<feature type="domain" description="Ribonucleotide reductase large subunit C-terminal" evidence="15">
    <location>
        <begin position="99"/>
        <end position="565"/>
    </location>
</feature>
<comment type="cofactor">
    <cofactor evidence="1 13">
        <name>adenosylcob(III)alamin</name>
        <dbReference type="ChEBI" id="CHEBI:18408"/>
    </cofactor>
</comment>
<evidence type="ECO:0000259" key="14">
    <source>
        <dbReference type="Pfam" id="PF00317"/>
    </source>
</evidence>
<dbReference type="CDD" id="cd02888">
    <property type="entry name" value="RNR_II_dimer"/>
    <property type="match status" value="1"/>
</dbReference>
<dbReference type="PANTHER" id="PTHR43371:SF1">
    <property type="entry name" value="RIBONUCLEOSIDE-DIPHOSPHATE REDUCTASE"/>
    <property type="match status" value="1"/>
</dbReference>
<evidence type="ECO:0000256" key="5">
    <source>
        <dbReference type="ARBA" id="ARBA00022741"/>
    </source>
</evidence>
<dbReference type="EMBL" id="VFJB01000001">
    <property type="protein sequence ID" value="KAA0259301.1"/>
    <property type="molecule type" value="Genomic_DNA"/>
</dbReference>
<dbReference type="EC" id="1.17.4.1" evidence="13"/>
<evidence type="ECO:0000256" key="2">
    <source>
        <dbReference type="ARBA" id="ARBA00007405"/>
    </source>
</evidence>
<evidence type="ECO:0000256" key="10">
    <source>
        <dbReference type="ARBA" id="ARBA00023285"/>
    </source>
</evidence>
<protein>
    <recommendedName>
        <fullName evidence="13">Vitamin B12-dependent ribonucleotide reductase</fullName>
        <ecNumber evidence="13">1.17.4.1</ecNumber>
    </recommendedName>
</protein>
<proteinExistence type="inferred from homology"/>
<sequence length="768" mass="85687">MFSENILELLGEEPKLSANALTVLRKRYLKKDEKGNVIETPKGMFQRVAMNIAKADLNYDKKADLDATAKKFFDVMVSLKFLPNSPTLMNAGKELQQLSACFVLPVEDSLDKIFDAVKYTALIHKSGGGTGFSFSRLRPKDDVVKTTKGVSSGPVSFMTVFDSATETIKQGGTRRGANMGILRVDHPDIMEFIYAKKDKTKLTNFNLSVAVTEKFMEAVLKNEEYPLINPKSGKVVKKLNAKDVFDQMVKLAWEGGDPGIIFIDRINRDNPTPKEGEIESTNPCGEQPLLPYESCNLGSINLGKFVKNKKILWNELKDVIHTAVHFLDNVIDMNNYPIPQIEEMTKKNRKIGLGIMGWADMLALLEIPYNSEEAISLAEKVMSFIREEGRKASMKLAEKRGSFPNFEDSIYPEMGFKMMRNATVTTIAPTGTISIIAGCSSGIEPYFAIAFYRNVLDNDKLVEVNPIFKEIAKREGFYSDELMEKIAEQGHLENLDEVPEKWKKVFVTAHETSPIWHVKMQAAFQKYTDNAVSKTVNFPKEATVEDVREVYLLAYKLGCKGITIYRDGSREQQVINIGTIEKKEEQETIEIKGQFKPRPRPKVLVGKTIEMMTGCGKLYVTINQDENGEPFEVFTSMGKAGGCAQSQCEAIGRLISLVLRSGGEPENIIKQLKGISCHMRYGFGPNQVLSCADAVGKAIEQALNMPTEIKVIKQEEITVDKLLKEFEGNTEKSEKATPRNGACPECGGILNYVEGCDVCYSCGYSHCS</sequence>
<dbReference type="InterPro" id="IPR013509">
    <property type="entry name" value="RNR_lsu_N"/>
</dbReference>
<keyword evidence="6" id="KW-0067">ATP-binding</keyword>
<dbReference type="Pfam" id="PF12637">
    <property type="entry name" value="TSCPD"/>
    <property type="match status" value="1"/>
</dbReference>
<dbReference type="Pfam" id="PF02867">
    <property type="entry name" value="Ribonuc_red_lgC"/>
    <property type="match status" value="1"/>
</dbReference>
<evidence type="ECO:0000313" key="17">
    <source>
        <dbReference type="EMBL" id="KAA0259301.1"/>
    </source>
</evidence>
<keyword evidence="9" id="KW-1015">Disulfide bond</keyword>
<gene>
    <name evidence="17" type="ORF">FHQ18_00020</name>
</gene>
<reference evidence="17 18" key="1">
    <citation type="submission" date="2019-06" db="EMBL/GenBank/DDBJ databases">
        <title>Genomic insights into carbon and energy metabolism of Deferribacter autotrophicus revealed new metabolic traits in the phylum Deferribacteres.</title>
        <authorList>
            <person name="Slobodkin A.I."/>
            <person name="Slobodkina G.B."/>
            <person name="Allioux M."/>
            <person name="Alain K."/>
            <person name="Jebbar M."/>
            <person name="Shadrin V."/>
            <person name="Kublanov I.V."/>
            <person name="Toshchakov S.V."/>
            <person name="Bonch-Osmolovskaya E.A."/>
        </authorList>
    </citation>
    <scope>NUCLEOTIDE SEQUENCE [LARGE SCALE GENOMIC DNA]</scope>
    <source>
        <strain evidence="17 18">SL50</strain>
    </source>
</reference>
<dbReference type="GO" id="GO:0004748">
    <property type="term" value="F:ribonucleoside-diphosphate reductase activity, thioredoxin disulfide as acceptor"/>
    <property type="evidence" value="ECO:0007669"/>
    <property type="project" value="UniProtKB-EC"/>
</dbReference>
<evidence type="ECO:0000256" key="3">
    <source>
        <dbReference type="ARBA" id="ARBA00022628"/>
    </source>
</evidence>
<keyword evidence="5 13" id="KW-0547">Nucleotide-binding</keyword>
<comment type="caution">
    <text evidence="17">The sequence shown here is derived from an EMBL/GenBank/DDBJ whole genome shotgun (WGS) entry which is preliminary data.</text>
</comment>
<comment type="function">
    <text evidence="11 13">Catalyzes the reduction of ribonucleotides to deoxyribonucleotides. May function to provide a pool of deoxyribonucleotide precursors for DNA repair during oxygen limitation and/or for immediate growth after restoration of oxygen.</text>
</comment>
<dbReference type="RefSeq" id="WP_149265121.1">
    <property type="nucleotide sequence ID" value="NZ_VFJB01000001.1"/>
</dbReference>
<evidence type="ECO:0000256" key="7">
    <source>
        <dbReference type="ARBA" id="ARBA00023002"/>
    </source>
</evidence>
<evidence type="ECO:0000256" key="12">
    <source>
        <dbReference type="ARBA" id="ARBA00047754"/>
    </source>
</evidence>
<keyword evidence="10 13" id="KW-0170">Cobalt</keyword>
<organism evidence="17 18">
    <name type="scientific">Deferribacter autotrophicus</name>
    <dbReference type="NCBI Taxonomy" id="500465"/>
    <lineage>
        <taxon>Bacteria</taxon>
        <taxon>Pseudomonadati</taxon>
        <taxon>Deferribacterota</taxon>
        <taxon>Deferribacteres</taxon>
        <taxon>Deferribacterales</taxon>
        <taxon>Deferribacteraceae</taxon>
        <taxon>Deferribacter</taxon>
    </lineage>
</organism>
<dbReference type="FunFam" id="3.20.70.20:FF:000018">
    <property type="entry name" value="Vitamin B12-dependent ribonucleotide reductase"/>
    <property type="match status" value="1"/>
</dbReference>
<keyword evidence="3 13" id="KW-0846">Cobalamin</keyword>
<evidence type="ECO:0000259" key="15">
    <source>
        <dbReference type="Pfam" id="PF02867"/>
    </source>
</evidence>
<dbReference type="GO" id="GO:0009263">
    <property type="term" value="P:deoxyribonucleotide biosynthetic process"/>
    <property type="evidence" value="ECO:0007669"/>
    <property type="project" value="UniProtKB-KW"/>
</dbReference>
<dbReference type="InterPro" id="IPR050862">
    <property type="entry name" value="RdRp_reductase_class-2"/>
</dbReference>
<dbReference type="AlphaFoldDB" id="A0A5A8F8U5"/>
<dbReference type="UniPathway" id="UPA00326"/>
<evidence type="ECO:0000256" key="13">
    <source>
        <dbReference type="RuleBase" id="RU364064"/>
    </source>
</evidence>
<evidence type="ECO:0000259" key="16">
    <source>
        <dbReference type="Pfam" id="PF12637"/>
    </source>
</evidence>
<evidence type="ECO:0000256" key="11">
    <source>
        <dbReference type="ARBA" id="ARBA00025437"/>
    </source>
</evidence>
<dbReference type="GO" id="GO:0071897">
    <property type="term" value="P:DNA biosynthetic process"/>
    <property type="evidence" value="ECO:0007669"/>
    <property type="project" value="UniProtKB-KW"/>
</dbReference>
<dbReference type="PRINTS" id="PR01183">
    <property type="entry name" value="RIBORDTASEM1"/>
</dbReference>
<keyword evidence="4 13" id="KW-0237">DNA synthesis</keyword>
<keyword evidence="7 13" id="KW-0560">Oxidoreductase</keyword>
<dbReference type="Proteomes" id="UP000322876">
    <property type="component" value="Unassembled WGS sequence"/>
</dbReference>
<dbReference type="InterPro" id="IPR013344">
    <property type="entry name" value="RNR_NrdJ/NrdZ"/>
</dbReference>
<keyword evidence="8" id="KW-0215">Deoxyribonucleotide synthesis</keyword>
<comment type="catalytic activity">
    <reaction evidence="12 13">
        <text>a 2'-deoxyribonucleoside 5'-diphosphate + [thioredoxin]-disulfide + H2O = a ribonucleoside 5'-diphosphate + [thioredoxin]-dithiol</text>
        <dbReference type="Rhea" id="RHEA:23252"/>
        <dbReference type="Rhea" id="RHEA-COMP:10698"/>
        <dbReference type="Rhea" id="RHEA-COMP:10700"/>
        <dbReference type="ChEBI" id="CHEBI:15377"/>
        <dbReference type="ChEBI" id="CHEBI:29950"/>
        <dbReference type="ChEBI" id="CHEBI:50058"/>
        <dbReference type="ChEBI" id="CHEBI:57930"/>
        <dbReference type="ChEBI" id="CHEBI:73316"/>
        <dbReference type="EC" id="1.17.4.1"/>
    </reaction>
</comment>
<dbReference type="GO" id="GO:0031419">
    <property type="term" value="F:cobalamin binding"/>
    <property type="evidence" value="ECO:0007669"/>
    <property type="project" value="UniProtKB-KW"/>
</dbReference>
<dbReference type="InterPro" id="IPR024434">
    <property type="entry name" value="TSCPD_dom"/>
</dbReference>
<evidence type="ECO:0000256" key="8">
    <source>
        <dbReference type="ARBA" id="ARBA00023116"/>
    </source>
</evidence>
<dbReference type="SUPFAM" id="SSF48168">
    <property type="entry name" value="R1 subunit of ribonucleotide reductase, N-terminal domain"/>
    <property type="match status" value="1"/>
</dbReference>
<evidence type="ECO:0000256" key="4">
    <source>
        <dbReference type="ARBA" id="ARBA00022634"/>
    </source>
</evidence>
<evidence type="ECO:0000313" key="18">
    <source>
        <dbReference type="Proteomes" id="UP000322876"/>
    </source>
</evidence>
<accession>A0A5A8F8U5</accession>